<evidence type="ECO:0000313" key="2">
    <source>
        <dbReference type="Proteomes" id="UP000215335"/>
    </source>
</evidence>
<name>A0A232FKK0_9HYME</name>
<keyword evidence="2" id="KW-1185">Reference proteome</keyword>
<evidence type="ECO:0000313" key="1">
    <source>
        <dbReference type="EMBL" id="OXU31195.1"/>
    </source>
</evidence>
<comment type="caution">
    <text evidence="1">The sequence shown here is derived from an EMBL/GenBank/DDBJ whole genome shotgun (WGS) entry which is preliminary data.</text>
</comment>
<dbReference type="Proteomes" id="UP000215335">
    <property type="component" value="Unassembled WGS sequence"/>
</dbReference>
<protein>
    <submittedName>
        <fullName evidence="1">Uncharacterized protein</fullName>
    </submittedName>
</protein>
<sequence>MLNLYIKLTRKNPNRCFPRLDDVLFIEHVNKFPNIYIQNYVHFEAFCTIQSYVCSFSTPITMITLASHDNDFEVDTEVTEFGNENDNTLYCQ</sequence>
<accession>A0A232FKK0</accession>
<dbReference type="EMBL" id="NNAY01000078">
    <property type="protein sequence ID" value="OXU31195.1"/>
    <property type="molecule type" value="Genomic_DNA"/>
</dbReference>
<proteinExistence type="predicted"/>
<dbReference type="AlphaFoldDB" id="A0A232FKK0"/>
<organism evidence="1 2">
    <name type="scientific">Trichomalopsis sarcophagae</name>
    <dbReference type="NCBI Taxonomy" id="543379"/>
    <lineage>
        <taxon>Eukaryota</taxon>
        <taxon>Metazoa</taxon>
        <taxon>Ecdysozoa</taxon>
        <taxon>Arthropoda</taxon>
        <taxon>Hexapoda</taxon>
        <taxon>Insecta</taxon>
        <taxon>Pterygota</taxon>
        <taxon>Neoptera</taxon>
        <taxon>Endopterygota</taxon>
        <taxon>Hymenoptera</taxon>
        <taxon>Apocrita</taxon>
        <taxon>Proctotrupomorpha</taxon>
        <taxon>Chalcidoidea</taxon>
        <taxon>Pteromalidae</taxon>
        <taxon>Pteromalinae</taxon>
        <taxon>Trichomalopsis</taxon>
    </lineage>
</organism>
<gene>
    <name evidence="1" type="ORF">TSAR_001656</name>
</gene>
<reference evidence="1 2" key="1">
    <citation type="journal article" date="2017" name="Curr. Biol.">
        <title>The Evolution of Venom by Co-option of Single-Copy Genes.</title>
        <authorList>
            <person name="Martinson E.O."/>
            <person name="Mrinalini"/>
            <person name="Kelkar Y.D."/>
            <person name="Chang C.H."/>
            <person name="Werren J.H."/>
        </authorList>
    </citation>
    <scope>NUCLEOTIDE SEQUENCE [LARGE SCALE GENOMIC DNA]</scope>
    <source>
        <strain evidence="1 2">Alberta</strain>
        <tissue evidence="1">Whole body</tissue>
    </source>
</reference>